<evidence type="ECO:0000313" key="5">
    <source>
        <dbReference type="EMBL" id="KAK7693784.1"/>
    </source>
</evidence>
<keyword evidence="6" id="KW-1185">Reference proteome</keyword>
<feature type="compositionally biased region" description="Polar residues" evidence="3">
    <location>
        <begin position="236"/>
        <end position="266"/>
    </location>
</feature>
<evidence type="ECO:0000256" key="2">
    <source>
        <dbReference type="SAM" id="Coils"/>
    </source>
</evidence>
<keyword evidence="2" id="KW-0175">Coiled coil</keyword>
<dbReference type="PROSITE" id="PS50103">
    <property type="entry name" value="ZF_C3H1"/>
    <property type="match status" value="1"/>
</dbReference>
<evidence type="ECO:0000259" key="4">
    <source>
        <dbReference type="PROSITE" id="PS50103"/>
    </source>
</evidence>
<feature type="compositionally biased region" description="Polar residues" evidence="3">
    <location>
        <begin position="190"/>
        <end position="203"/>
    </location>
</feature>
<feature type="compositionally biased region" description="Low complexity" evidence="3">
    <location>
        <begin position="209"/>
        <end position="222"/>
    </location>
</feature>
<feature type="coiled-coil region" evidence="2">
    <location>
        <begin position="570"/>
        <end position="652"/>
    </location>
</feature>
<feature type="compositionally biased region" description="Pro residues" evidence="3">
    <location>
        <begin position="274"/>
        <end position="286"/>
    </location>
</feature>
<keyword evidence="1" id="KW-0862">Zinc</keyword>
<dbReference type="InterPro" id="IPR000571">
    <property type="entry name" value="Znf_CCCH"/>
</dbReference>
<protein>
    <recommendedName>
        <fullName evidence="4">C3H1-type domain-containing protein</fullName>
    </recommendedName>
</protein>
<evidence type="ECO:0000256" key="3">
    <source>
        <dbReference type="SAM" id="MobiDB-lite"/>
    </source>
</evidence>
<dbReference type="GO" id="GO:0008270">
    <property type="term" value="F:zinc ion binding"/>
    <property type="evidence" value="ECO:0007669"/>
    <property type="project" value="UniProtKB-KW"/>
</dbReference>
<dbReference type="AlphaFoldDB" id="A0AAW0GRV3"/>
<organism evidence="5 6">
    <name type="scientific">Cerrena zonata</name>
    <dbReference type="NCBI Taxonomy" id="2478898"/>
    <lineage>
        <taxon>Eukaryota</taxon>
        <taxon>Fungi</taxon>
        <taxon>Dikarya</taxon>
        <taxon>Basidiomycota</taxon>
        <taxon>Agaricomycotina</taxon>
        <taxon>Agaricomycetes</taxon>
        <taxon>Polyporales</taxon>
        <taxon>Cerrenaceae</taxon>
        <taxon>Cerrena</taxon>
    </lineage>
</organism>
<evidence type="ECO:0000256" key="1">
    <source>
        <dbReference type="PROSITE-ProRule" id="PRU00723"/>
    </source>
</evidence>
<feature type="compositionally biased region" description="Low complexity" evidence="3">
    <location>
        <begin position="739"/>
        <end position="761"/>
    </location>
</feature>
<keyword evidence="1" id="KW-0479">Metal-binding</keyword>
<feature type="compositionally biased region" description="Low complexity" evidence="3">
    <location>
        <begin position="159"/>
        <end position="177"/>
    </location>
</feature>
<comment type="caution">
    <text evidence="5">The sequence shown here is derived from an EMBL/GenBank/DDBJ whole genome shotgun (WGS) entry which is preliminary data.</text>
</comment>
<name>A0AAW0GRV3_9APHY</name>
<accession>A0AAW0GRV3</accession>
<feature type="compositionally biased region" description="Low complexity" evidence="3">
    <location>
        <begin position="100"/>
        <end position="124"/>
    </location>
</feature>
<feature type="domain" description="C3H1-type" evidence="4">
    <location>
        <begin position="1"/>
        <end position="33"/>
    </location>
</feature>
<reference evidence="5 6" key="1">
    <citation type="submission" date="2022-09" db="EMBL/GenBank/DDBJ databases">
        <authorList>
            <person name="Palmer J.M."/>
        </authorList>
    </citation>
    <scope>NUCLEOTIDE SEQUENCE [LARGE SCALE GENOMIC DNA]</scope>
    <source>
        <strain evidence="5 6">DSM 7382</strain>
    </source>
</reference>
<keyword evidence="1" id="KW-0863">Zinc-finger</keyword>
<dbReference type="Proteomes" id="UP001385951">
    <property type="component" value="Unassembled WGS sequence"/>
</dbReference>
<feature type="compositionally biased region" description="Basic and acidic residues" evidence="3">
    <location>
        <begin position="313"/>
        <end position="326"/>
    </location>
</feature>
<proteinExistence type="predicted"/>
<feature type="zinc finger region" description="C3H1-type" evidence="1">
    <location>
        <begin position="1"/>
        <end position="33"/>
    </location>
</feature>
<feature type="compositionally biased region" description="Polar residues" evidence="3">
    <location>
        <begin position="57"/>
        <end position="77"/>
    </location>
</feature>
<gene>
    <name evidence="5" type="ORF">QCA50_003356</name>
</gene>
<feature type="compositionally biased region" description="Low complexity" evidence="3">
    <location>
        <begin position="335"/>
        <end position="346"/>
    </location>
</feature>
<sequence>MPFVRCMWYNDDGSPIKDGCRKGPNCDFVHPSHLKWDDAPPSRNKPKPSFGFGGPQRTGSNNQEIGSRPSGSWSASRKNTDDAFASDGFSQTGNNGGWNNGDNNAGWGRNNSNSNRNASFSSNSEWPSTDNAGTVAGGGWGSIPTSQGWGVPGPGEGWGSSNPEPSGSGSGTTPSNPEASVWGSVPANAGPSSSLPAATTKPDQSGAWPSAPARPEPSSRSSAPDKAETTGWGSAPSINTGATSGWNSPPAPANTQVSWGSQVTNTSPSRNSPPRVPPPPSEPPQSLPMVVDAPQDGWVSETIDPMEACPAEPKLHSEADVSRMLERFSSARPKSPSAQSDMSSASLDDDESQVKWKTYIRVIARAVRRYERLRELEDKFETSHNVYGSKTYKVIEEGSKAHIMLSKIRRHDDEKRLAAKKRLEETLDELVDLEFPTAGNGLSEEDYMHTQETEKSVREMAEWIESIRPIVEDLRSRNHKEVSSTEDATKPTSAHNAITQLTTRIAKLDAKLDDLEEYFHSAVFDHKEDEYRLMISDKVEEATALVKGSESLDGPAQAVLAAEQQITPVIEKQEDKLKSFNAQLAKMRQDLASRPKLDTVKEEQAKLLQVNEELRQRVIANRKDYSELKAMTDAQSAEIKALRAQLAELQSRPPPPPPPTVEYMTETLMPSILQACHPVVEDIFKQMRDGVQASLNDLQADLIGQVYKGLMPVVGLTDRLQTFVEDENALARANSQPVAGPSNSNAPSTAAPRPASSAPPM</sequence>
<feature type="region of interest" description="Disordered" evidence="3">
    <location>
        <begin position="31"/>
        <end position="350"/>
    </location>
</feature>
<feature type="region of interest" description="Disordered" evidence="3">
    <location>
        <begin position="730"/>
        <end position="761"/>
    </location>
</feature>
<dbReference type="EMBL" id="JASBNA010000003">
    <property type="protein sequence ID" value="KAK7693784.1"/>
    <property type="molecule type" value="Genomic_DNA"/>
</dbReference>
<evidence type="ECO:0000313" key="6">
    <source>
        <dbReference type="Proteomes" id="UP001385951"/>
    </source>
</evidence>